<reference key="2">
    <citation type="submission" date="2011-05" db="EMBL/GenBank/DDBJ databases">
        <title>The Genome of Mycoplasma haemofelis Strain Ohio2, a pathogenic hemoplasma of the cat.</title>
        <authorList>
            <person name="Santos A.P."/>
            <person name="Guimaraes A.M.S."/>
            <person name="SanMiguel P.J."/>
            <person name="Martin S.W."/>
            <person name="Messick J.B."/>
        </authorList>
    </citation>
    <scope>NUCLEOTIDE SEQUENCE</scope>
    <source>
        <strain>Ohio2</strain>
    </source>
</reference>
<dbReference type="Proteomes" id="UP000007952">
    <property type="component" value="Chromosome"/>
</dbReference>
<dbReference type="KEGG" id="mhf:MHF_1239"/>
<organism evidence="1 2">
    <name type="scientific">Mycoplasma haemofelis (strain Ohio2)</name>
    <dbReference type="NCBI Taxonomy" id="859194"/>
    <lineage>
        <taxon>Bacteria</taxon>
        <taxon>Bacillati</taxon>
        <taxon>Mycoplasmatota</taxon>
        <taxon>Mollicutes</taxon>
        <taxon>Mycoplasmataceae</taxon>
        <taxon>Mycoplasma</taxon>
    </lineage>
</organism>
<name>F6FFQ9_MYCHI</name>
<protein>
    <submittedName>
        <fullName evidence="1">Uncharacterized protein</fullName>
    </submittedName>
</protein>
<reference evidence="1 2" key="1">
    <citation type="journal article" date="2011" name="J. Bacteriol.">
        <title>Complete genome sequences of two hemotropic Mycoplasmas, Mycoplasma haemofelis strain Ohio2 and Mycoplasma suis strain Illinois.</title>
        <authorList>
            <person name="Messick J.B."/>
            <person name="Santos A.P."/>
            <person name="Guimaraes A.M."/>
        </authorList>
    </citation>
    <scope>NUCLEOTIDE SEQUENCE [LARGE SCALE GENOMIC DNA]</scope>
    <source>
        <strain evidence="1 2">Ohio2</strain>
    </source>
</reference>
<evidence type="ECO:0000313" key="1">
    <source>
        <dbReference type="EMBL" id="AEG73477.1"/>
    </source>
</evidence>
<evidence type="ECO:0000313" key="2">
    <source>
        <dbReference type="Proteomes" id="UP000007952"/>
    </source>
</evidence>
<gene>
    <name evidence="1" type="ordered locus">MHF_1239</name>
</gene>
<proteinExistence type="predicted"/>
<dbReference type="HOGENOM" id="CLU_098620_0_0_14"/>
<sequence length="211" mass="23463">MAIPLKVPLSLAGATVAAAGIGTLAFKGLSSSGGDKSISFFLDKDLSKRAISKEEDSHWTKAVEAYKRSAKDVWSMGSEVALRIRNVCKEKLESKVSGTSDDAYKNFISYCARDTLISDLLKDWKETILSKSEGAETKAWKDAWNRYREANKQLVVPDAWGVDNFSSIKEKADQDAPESFRDRCESNLGSNDIFNMTLFENVKNWCTLPKT</sequence>
<dbReference type="STRING" id="859194.MHF_1239"/>
<dbReference type="AlphaFoldDB" id="F6FFQ9"/>
<accession>F6FFQ9</accession>
<dbReference type="BioCyc" id="MHAE859194:G1GR7-1231-MONOMER"/>
<dbReference type="EMBL" id="CP002808">
    <property type="protein sequence ID" value="AEG73477.1"/>
    <property type="molecule type" value="Genomic_DNA"/>
</dbReference>